<dbReference type="EMBL" id="MLJW01000040">
    <property type="protein sequence ID" value="OIR06954.1"/>
    <property type="molecule type" value="Genomic_DNA"/>
</dbReference>
<dbReference type="InterPro" id="IPR031493">
    <property type="entry name" value="Zinc_ribbon_15"/>
</dbReference>
<comment type="caution">
    <text evidence="3">The sequence shown here is derived from an EMBL/GenBank/DDBJ whole genome shotgun (WGS) entry which is preliminary data.</text>
</comment>
<keyword evidence="1" id="KW-1133">Transmembrane helix</keyword>
<feature type="transmembrane region" description="Helical" evidence="1">
    <location>
        <begin position="87"/>
        <end position="106"/>
    </location>
</feature>
<feature type="domain" description="Zinc-ribbon 15" evidence="2">
    <location>
        <begin position="19"/>
        <end position="82"/>
    </location>
</feature>
<keyword evidence="1" id="KW-0472">Membrane</keyword>
<protein>
    <recommendedName>
        <fullName evidence="2">Zinc-ribbon 15 domain-containing protein</fullName>
    </recommendedName>
</protein>
<evidence type="ECO:0000259" key="2">
    <source>
        <dbReference type="Pfam" id="PF17032"/>
    </source>
</evidence>
<name>A0A1J5SF53_9ZZZZ</name>
<dbReference type="AlphaFoldDB" id="A0A1J5SF53"/>
<gene>
    <name evidence="3" type="ORF">GALL_108600</name>
</gene>
<accession>A0A1J5SF53</accession>
<reference evidence="3" key="1">
    <citation type="submission" date="2016-10" db="EMBL/GenBank/DDBJ databases">
        <title>Sequence of Gallionella enrichment culture.</title>
        <authorList>
            <person name="Poehlein A."/>
            <person name="Muehling M."/>
            <person name="Daniel R."/>
        </authorList>
    </citation>
    <scope>NUCLEOTIDE SEQUENCE</scope>
</reference>
<proteinExistence type="predicted"/>
<sequence length="201" mass="22796">MFVIGHNTKLLASESISAACPNCGNKNCLELTLYQKYVHFFYIPFWPIKKTTYAQCSHCKVAIEEKEMPSSLQIVCTAFRKNIKTPLYMYAGIAVFAILIAISVCLQKQNDKQNQALLSSPQTGDIVEVNAKPDEFTIGKIVKVSGDSVFLLWHQYVVNKEEGLNDLVENKKEFSDITSFVLKPDLLKMLKEKKILKVIRK</sequence>
<organism evidence="3">
    <name type="scientific">mine drainage metagenome</name>
    <dbReference type="NCBI Taxonomy" id="410659"/>
    <lineage>
        <taxon>unclassified sequences</taxon>
        <taxon>metagenomes</taxon>
        <taxon>ecological metagenomes</taxon>
    </lineage>
</organism>
<evidence type="ECO:0000313" key="3">
    <source>
        <dbReference type="EMBL" id="OIR06954.1"/>
    </source>
</evidence>
<keyword evidence="1" id="KW-0812">Transmembrane</keyword>
<evidence type="ECO:0000256" key="1">
    <source>
        <dbReference type="SAM" id="Phobius"/>
    </source>
</evidence>
<dbReference type="Pfam" id="PF17032">
    <property type="entry name" value="Zn_ribbon_15"/>
    <property type="match status" value="1"/>
</dbReference>